<sequence>MASNAAIEIQKNEDNNSYFEVIWNQVWEHIKSKINGNSQRKRRVLKVTKNKLQTEFDEMVAKSESIERIFETIADKISSRFEVPLELKLDMHGDVKCYLNEALNDKDGDDDNKDNGDDNKDNGDDENHNNDDKNHNNDDENHNNDDENHNNGDENHNNDDENHINDDDEQSVFCQTGNNGQSNNDESSSEEINEQPRKRFRWTIKKDDVNKTRLENARSEIQRLGHINEQQAKHIDILKEKNASLSLRNADFTRLKITQQLGEKRSSLLVDAALFSNAFHRGDHLMQEQDPKLLDGTILQGLKKRSLGSGNFTKSEKASFPDGDSVAIKTLNGSFGLQALAVTSHEHRILTFIGKHQNIVQTVGLVHSDNCFSHVLDFESGLTLETEIKEKFSVSFIEFKDHINGIADGLQHLFSRGVLHNYLTTSNILLRGNTPVIMGFTFACREQCGKPNVQHVLQRFDNQSHFAPELFKGSKISYSSDVYSFGLLLQKITKRKLSFKLNYVLKGRLEVMIQHCLQKSPGKRLPHLFLQDRLRIILEAS</sequence>
<dbReference type="Proteomes" id="UP000594262">
    <property type="component" value="Unplaced"/>
</dbReference>
<feature type="domain" description="Protein kinase" evidence="4">
    <location>
        <begin position="301"/>
        <end position="541"/>
    </location>
</feature>
<feature type="compositionally biased region" description="Basic and acidic residues" evidence="3">
    <location>
        <begin position="113"/>
        <end position="165"/>
    </location>
</feature>
<evidence type="ECO:0000256" key="2">
    <source>
        <dbReference type="ARBA" id="ARBA00022840"/>
    </source>
</evidence>
<keyword evidence="6" id="KW-1185">Reference proteome</keyword>
<dbReference type="PANTHER" id="PTHR27001">
    <property type="entry name" value="OS01G0253100 PROTEIN"/>
    <property type="match status" value="1"/>
</dbReference>
<keyword evidence="2" id="KW-0067">ATP-binding</keyword>
<dbReference type="InterPro" id="IPR000719">
    <property type="entry name" value="Prot_kinase_dom"/>
</dbReference>
<accession>A0A7M5WIM1</accession>
<dbReference type="EnsemblMetazoa" id="CLYHEMT002144.1">
    <property type="protein sequence ID" value="CLYHEMP002144.1"/>
    <property type="gene ID" value="CLYHEMG002144"/>
</dbReference>
<dbReference type="GO" id="GO:0005524">
    <property type="term" value="F:ATP binding"/>
    <property type="evidence" value="ECO:0007669"/>
    <property type="project" value="UniProtKB-KW"/>
</dbReference>
<dbReference type="RefSeq" id="XP_066916221.1">
    <property type="nucleotide sequence ID" value="XM_067060120.1"/>
</dbReference>
<dbReference type="SUPFAM" id="SSF56112">
    <property type="entry name" value="Protein kinase-like (PK-like)"/>
    <property type="match status" value="1"/>
</dbReference>
<evidence type="ECO:0000259" key="4">
    <source>
        <dbReference type="PROSITE" id="PS50011"/>
    </source>
</evidence>
<dbReference type="GeneID" id="136803402"/>
<proteinExistence type="predicted"/>
<dbReference type="PANTHER" id="PTHR27001:SF931">
    <property type="entry name" value="OS11G0664100 PROTEIN"/>
    <property type="match status" value="1"/>
</dbReference>
<dbReference type="PROSITE" id="PS50011">
    <property type="entry name" value="PROTEIN_KINASE_DOM"/>
    <property type="match status" value="1"/>
</dbReference>
<evidence type="ECO:0000313" key="5">
    <source>
        <dbReference type="EnsemblMetazoa" id="CLYHEMP002144.1"/>
    </source>
</evidence>
<evidence type="ECO:0000313" key="6">
    <source>
        <dbReference type="Proteomes" id="UP000594262"/>
    </source>
</evidence>
<name>A0A7M5WIM1_9CNID</name>
<evidence type="ECO:0000256" key="3">
    <source>
        <dbReference type="SAM" id="MobiDB-lite"/>
    </source>
</evidence>
<dbReference type="Gene3D" id="1.10.510.10">
    <property type="entry name" value="Transferase(Phosphotransferase) domain 1"/>
    <property type="match status" value="1"/>
</dbReference>
<organism evidence="5 6">
    <name type="scientific">Clytia hemisphaerica</name>
    <dbReference type="NCBI Taxonomy" id="252671"/>
    <lineage>
        <taxon>Eukaryota</taxon>
        <taxon>Metazoa</taxon>
        <taxon>Cnidaria</taxon>
        <taxon>Hydrozoa</taxon>
        <taxon>Hydroidolina</taxon>
        <taxon>Leptothecata</taxon>
        <taxon>Obeliida</taxon>
        <taxon>Clytiidae</taxon>
        <taxon>Clytia</taxon>
    </lineage>
</organism>
<dbReference type="Pfam" id="PF00069">
    <property type="entry name" value="Pkinase"/>
    <property type="match status" value="1"/>
</dbReference>
<dbReference type="GO" id="GO:0005886">
    <property type="term" value="C:plasma membrane"/>
    <property type="evidence" value="ECO:0007669"/>
    <property type="project" value="TreeGrafter"/>
</dbReference>
<dbReference type="CDD" id="cd00180">
    <property type="entry name" value="PKc"/>
    <property type="match status" value="1"/>
</dbReference>
<dbReference type="InterPro" id="IPR011009">
    <property type="entry name" value="Kinase-like_dom_sf"/>
</dbReference>
<reference evidence="5" key="1">
    <citation type="submission" date="2021-01" db="UniProtKB">
        <authorList>
            <consortium name="EnsemblMetazoa"/>
        </authorList>
    </citation>
    <scope>IDENTIFICATION</scope>
</reference>
<evidence type="ECO:0000256" key="1">
    <source>
        <dbReference type="ARBA" id="ARBA00022741"/>
    </source>
</evidence>
<protein>
    <recommendedName>
        <fullName evidence="4">Protein kinase domain-containing protein</fullName>
    </recommendedName>
</protein>
<dbReference type="OrthoDB" id="547665at2759"/>
<feature type="region of interest" description="Disordered" evidence="3">
    <location>
        <begin position="102"/>
        <end position="197"/>
    </location>
</feature>
<dbReference type="AlphaFoldDB" id="A0A7M5WIM1"/>
<dbReference type="GO" id="GO:0004672">
    <property type="term" value="F:protein kinase activity"/>
    <property type="evidence" value="ECO:0007669"/>
    <property type="project" value="InterPro"/>
</dbReference>
<keyword evidence="1" id="KW-0547">Nucleotide-binding</keyword>